<dbReference type="SMART" id="SM00347">
    <property type="entry name" value="HTH_MARR"/>
    <property type="match status" value="1"/>
</dbReference>
<gene>
    <name evidence="2" type="ORF">ET475_10240</name>
</gene>
<evidence type="ECO:0000259" key="1">
    <source>
        <dbReference type="PROSITE" id="PS50995"/>
    </source>
</evidence>
<dbReference type="InterPro" id="IPR036390">
    <property type="entry name" value="WH_DNA-bd_sf"/>
</dbReference>
<sequence length="150" mass="15588">MSTPPSGAGLGRRLSGAVVLFHQALAERVGLSAADLKTLQLIESEGPFTASELARETGLTAAGVTSVIARLSAGGHIVRETDAVDRRRAVIRAVPQNDSPLAAEFGRLGGALGAVIADYSAAEQAAITEYLERMIEVLRAETIRLGDHAG</sequence>
<dbReference type="RefSeq" id="WP_129389491.1">
    <property type="nucleotide sequence ID" value="NZ_CP035494.1"/>
</dbReference>
<evidence type="ECO:0000313" key="3">
    <source>
        <dbReference type="Proteomes" id="UP000293995"/>
    </source>
</evidence>
<dbReference type="Gene3D" id="1.10.10.10">
    <property type="entry name" value="Winged helix-like DNA-binding domain superfamily/Winged helix DNA-binding domain"/>
    <property type="match status" value="1"/>
</dbReference>
<dbReference type="InterPro" id="IPR036388">
    <property type="entry name" value="WH-like_DNA-bd_sf"/>
</dbReference>
<protein>
    <submittedName>
        <fullName evidence="2">MarR family transcriptional regulator</fullName>
    </submittedName>
</protein>
<dbReference type="OrthoDB" id="162531at2"/>
<dbReference type="PROSITE" id="PS50995">
    <property type="entry name" value="HTH_MARR_2"/>
    <property type="match status" value="1"/>
</dbReference>
<keyword evidence="3" id="KW-1185">Reference proteome</keyword>
<dbReference type="EMBL" id="CP035494">
    <property type="protein sequence ID" value="QAY60325.1"/>
    <property type="molecule type" value="Genomic_DNA"/>
</dbReference>
<dbReference type="Pfam" id="PF12802">
    <property type="entry name" value="MarR_2"/>
    <property type="match status" value="1"/>
</dbReference>
<accession>A0A4P6EDI7</accession>
<dbReference type="GO" id="GO:0006950">
    <property type="term" value="P:response to stress"/>
    <property type="evidence" value="ECO:0007669"/>
    <property type="project" value="TreeGrafter"/>
</dbReference>
<dbReference type="GO" id="GO:0003700">
    <property type="term" value="F:DNA-binding transcription factor activity"/>
    <property type="evidence" value="ECO:0007669"/>
    <property type="project" value="InterPro"/>
</dbReference>
<dbReference type="SUPFAM" id="SSF46785">
    <property type="entry name" value="Winged helix' DNA-binding domain"/>
    <property type="match status" value="1"/>
</dbReference>
<dbReference type="InterPro" id="IPR039422">
    <property type="entry name" value="MarR/SlyA-like"/>
</dbReference>
<dbReference type="PANTHER" id="PTHR33164">
    <property type="entry name" value="TRANSCRIPTIONAL REGULATOR, MARR FAMILY"/>
    <property type="match status" value="1"/>
</dbReference>
<reference evidence="2 3" key="1">
    <citation type="submission" date="2019-01" db="EMBL/GenBank/DDBJ databases">
        <title>Genome sequencing of strain DFW100M-13.</title>
        <authorList>
            <person name="Heo J."/>
            <person name="Kim S.-J."/>
            <person name="Kim J.-S."/>
            <person name="Hong S.-B."/>
            <person name="Kwon S.-W."/>
        </authorList>
    </citation>
    <scope>NUCLEOTIDE SEQUENCE [LARGE SCALE GENOMIC DNA]</scope>
    <source>
        <strain evidence="2 3">DFW100M-13</strain>
    </source>
</reference>
<dbReference type="AlphaFoldDB" id="A0A4P6EDI7"/>
<evidence type="ECO:0000313" key="2">
    <source>
        <dbReference type="EMBL" id="QAY60325.1"/>
    </source>
</evidence>
<dbReference type="InterPro" id="IPR000835">
    <property type="entry name" value="HTH_MarR-typ"/>
</dbReference>
<proteinExistence type="predicted"/>
<organism evidence="2 3">
    <name type="scientific">Microbacterium protaetiae</name>
    <dbReference type="NCBI Taxonomy" id="2509458"/>
    <lineage>
        <taxon>Bacteria</taxon>
        <taxon>Bacillati</taxon>
        <taxon>Actinomycetota</taxon>
        <taxon>Actinomycetes</taxon>
        <taxon>Micrococcales</taxon>
        <taxon>Microbacteriaceae</taxon>
        <taxon>Microbacterium</taxon>
    </lineage>
</organism>
<feature type="domain" description="HTH marR-type" evidence="1">
    <location>
        <begin position="7"/>
        <end position="136"/>
    </location>
</feature>
<dbReference type="KEGG" id="mprt:ET475_10240"/>
<dbReference type="Proteomes" id="UP000293995">
    <property type="component" value="Chromosome"/>
</dbReference>
<name>A0A4P6EDI7_9MICO</name>
<dbReference type="PANTHER" id="PTHR33164:SF106">
    <property type="entry name" value="TRANSCRIPTIONAL REGULATORY PROTEIN"/>
    <property type="match status" value="1"/>
</dbReference>